<dbReference type="Pfam" id="PF00990">
    <property type="entry name" value="GGDEF"/>
    <property type="match status" value="1"/>
</dbReference>
<dbReference type="PANTHER" id="PTHR45138:SF9">
    <property type="entry name" value="DIGUANYLATE CYCLASE DGCM-RELATED"/>
    <property type="match status" value="1"/>
</dbReference>
<feature type="domain" description="GGDEF" evidence="2">
    <location>
        <begin position="274"/>
        <end position="411"/>
    </location>
</feature>
<evidence type="ECO:0000256" key="1">
    <source>
        <dbReference type="SAM" id="Phobius"/>
    </source>
</evidence>
<name>A0A850ECS3_9BACL</name>
<dbReference type="InterPro" id="IPR000160">
    <property type="entry name" value="GGDEF_dom"/>
</dbReference>
<dbReference type="GO" id="GO:1902201">
    <property type="term" value="P:negative regulation of bacterial-type flagellum-dependent cell motility"/>
    <property type="evidence" value="ECO:0007669"/>
    <property type="project" value="TreeGrafter"/>
</dbReference>
<dbReference type="NCBIfam" id="TIGR00254">
    <property type="entry name" value="GGDEF"/>
    <property type="match status" value="1"/>
</dbReference>
<organism evidence="3 4">
    <name type="scientific">Paenibacillus agri</name>
    <dbReference type="NCBI Taxonomy" id="2744309"/>
    <lineage>
        <taxon>Bacteria</taxon>
        <taxon>Bacillati</taxon>
        <taxon>Bacillota</taxon>
        <taxon>Bacilli</taxon>
        <taxon>Bacillales</taxon>
        <taxon>Paenibacillaceae</taxon>
        <taxon>Paenibacillus</taxon>
    </lineage>
</organism>
<keyword evidence="1" id="KW-0472">Membrane</keyword>
<dbReference type="Gene3D" id="3.30.70.270">
    <property type="match status" value="1"/>
</dbReference>
<feature type="transmembrane region" description="Helical" evidence="1">
    <location>
        <begin position="178"/>
        <end position="199"/>
    </location>
</feature>
<dbReference type="SMART" id="SM00267">
    <property type="entry name" value="GGDEF"/>
    <property type="match status" value="1"/>
</dbReference>
<gene>
    <name evidence="3" type="ORF">HPT30_01295</name>
</gene>
<dbReference type="FunFam" id="3.30.70.270:FF:000001">
    <property type="entry name" value="Diguanylate cyclase domain protein"/>
    <property type="match status" value="1"/>
</dbReference>
<proteinExistence type="predicted"/>
<reference evidence="3" key="1">
    <citation type="submission" date="2020-06" db="EMBL/GenBank/DDBJ databases">
        <title>Paenibacillus sp. nov., isolated from soil.</title>
        <authorList>
            <person name="Seo Y.L."/>
        </authorList>
    </citation>
    <scope>NUCLEOTIDE SEQUENCE [LARGE SCALE GENOMIC DNA]</scope>
    <source>
        <strain evidence="3">JW14</strain>
    </source>
</reference>
<dbReference type="GO" id="GO:0052621">
    <property type="term" value="F:diguanylate cyclase activity"/>
    <property type="evidence" value="ECO:0007669"/>
    <property type="project" value="TreeGrafter"/>
</dbReference>
<comment type="caution">
    <text evidence="3">The sequence shown here is derived from an EMBL/GenBank/DDBJ whole genome shotgun (WGS) entry which is preliminary data.</text>
</comment>
<dbReference type="GO" id="GO:0043709">
    <property type="term" value="P:cell adhesion involved in single-species biofilm formation"/>
    <property type="evidence" value="ECO:0007669"/>
    <property type="project" value="TreeGrafter"/>
</dbReference>
<keyword evidence="1" id="KW-1133">Transmembrane helix</keyword>
<dbReference type="RefSeq" id="WP_175369746.1">
    <property type="nucleotide sequence ID" value="NZ_JABWCS010000174.1"/>
</dbReference>
<evidence type="ECO:0000313" key="4">
    <source>
        <dbReference type="Proteomes" id="UP000564806"/>
    </source>
</evidence>
<dbReference type="CDD" id="cd01949">
    <property type="entry name" value="GGDEF"/>
    <property type="match status" value="1"/>
</dbReference>
<protein>
    <submittedName>
        <fullName evidence="3">Diguanylate cyclase</fullName>
    </submittedName>
</protein>
<keyword evidence="4" id="KW-1185">Reference proteome</keyword>
<dbReference type="EMBL" id="JABWCS010000174">
    <property type="protein sequence ID" value="NUU59033.1"/>
    <property type="molecule type" value="Genomic_DNA"/>
</dbReference>
<feature type="transmembrane region" description="Helical" evidence="1">
    <location>
        <begin position="106"/>
        <end position="123"/>
    </location>
</feature>
<dbReference type="InterPro" id="IPR043128">
    <property type="entry name" value="Rev_trsase/Diguanyl_cyclase"/>
</dbReference>
<dbReference type="PROSITE" id="PS50887">
    <property type="entry name" value="GGDEF"/>
    <property type="match status" value="1"/>
</dbReference>
<dbReference type="InterPro" id="IPR029787">
    <property type="entry name" value="Nucleotide_cyclase"/>
</dbReference>
<feature type="transmembrane region" description="Helical" evidence="1">
    <location>
        <begin position="34"/>
        <end position="58"/>
    </location>
</feature>
<dbReference type="AlphaFoldDB" id="A0A850ECS3"/>
<feature type="transmembrane region" description="Helical" evidence="1">
    <location>
        <begin position="64"/>
        <end position="85"/>
    </location>
</feature>
<dbReference type="GO" id="GO:0005886">
    <property type="term" value="C:plasma membrane"/>
    <property type="evidence" value="ECO:0007669"/>
    <property type="project" value="TreeGrafter"/>
</dbReference>
<evidence type="ECO:0000313" key="3">
    <source>
        <dbReference type="EMBL" id="NUU59033.1"/>
    </source>
</evidence>
<dbReference type="SUPFAM" id="SSF55073">
    <property type="entry name" value="Nucleotide cyclase"/>
    <property type="match status" value="1"/>
</dbReference>
<sequence>MLSRLIRLPFELTAREKKQLQNQMFEENIARGMLFARIIIGLEAALTVADVTASISNAHESFHFSFYFVMYMLMIVMNICFLLAARRYDPDKTYSPEQFRRYQGAFLLYSIIFVVWGSIVALADQRLYGQLMAFVVNLMSISVIFYFNNKTILLLYGVSTLVLAAGLPFFQASGEVLVGHYVNLGIFVFFTWIASRILYVTYCRNFYSKVLLGQSNARLEQEIQENLRVHRELERANEELLKLSLVDDLTGIPNRRAFDQQVQSMLSSQDAPDTEVSLIMLDIDYFKQFNDNYGHAEGDKVIKSIAGVIHAASRGPGDIAARLGGEEFVFAAFHTGKEEIAEIAETIREQISGMKITHEFSVTGEFVTGSLGTATGRVRNNGQFAELMKIADEALYAAKAGGRNSVVRMNMPKTRPLSVDGKKTEDWEV</sequence>
<dbReference type="PANTHER" id="PTHR45138">
    <property type="entry name" value="REGULATORY COMPONENTS OF SENSORY TRANSDUCTION SYSTEM"/>
    <property type="match status" value="1"/>
</dbReference>
<feature type="transmembrane region" description="Helical" evidence="1">
    <location>
        <begin position="154"/>
        <end position="172"/>
    </location>
</feature>
<evidence type="ECO:0000259" key="2">
    <source>
        <dbReference type="PROSITE" id="PS50887"/>
    </source>
</evidence>
<keyword evidence="1" id="KW-0812">Transmembrane</keyword>
<dbReference type="Proteomes" id="UP000564806">
    <property type="component" value="Unassembled WGS sequence"/>
</dbReference>
<feature type="transmembrane region" description="Helical" evidence="1">
    <location>
        <begin position="129"/>
        <end position="147"/>
    </location>
</feature>
<accession>A0A850ECS3</accession>
<dbReference type="InterPro" id="IPR050469">
    <property type="entry name" value="Diguanylate_Cyclase"/>
</dbReference>